<comment type="subcellular location">
    <subcellularLocation>
        <location evidence="1">Nucleus</location>
    </subcellularLocation>
</comment>
<evidence type="ECO:0000256" key="4">
    <source>
        <dbReference type="ARBA" id="ARBA00022771"/>
    </source>
</evidence>
<keyword evidence="4 7" id="KW-0863">Zinc-finger</keyword>
<feature type="compositionally biased region" description="Polar residues" evidence="8">
    <location>
        <begin position="66"/>
        <end position="77"/>
    </location>
</feature>
<proteinExistence type="predicted"/>
<keyword evidence="6" id="KW-0539">Nucleus</keyword>
<dbReference type="GO" id="GO:0005634">
    <property type="term" value="C:nucleus"/>
    <property type="evidence" value="ECO:0007669"/>
    <property type="project" value="UniProtKB-SubCell"/>
</dbReference>
<evidence type="ECO:0000313" key="11">
    <source>
        <dbReference type="Proteomes" id="UP001321473"/>
    </source>
</evidence>
<keyword evidence="11" id="KW-1185">Reference proteome</keyword>
<evidence type="ECO:0000256" key="1">
    <source>
        <dbReference type="ARBA" id="ARBA00004123"/>
    </source>
</evidence>
<evidence type="ECO:0000256" key="6">
    <source>
        <dbReference type="ARBA" id="ARBA00023242"/>
    </source>
</evidence>
<name>A0AAQ4DYR0_AMBAM</name>
<dbReference type="PROSITE" id="PS00028">
    <property type="entry name" value="ZINC_FINGER_C2H2_1"/>
    <property type="match status" value="1"/>
</dbReference>
<evidence type="ECO:0000256" key="5">
    <source>
        <dbReference type="ARBA" id="ARBA00022833"/>
    </source>
</evidence>
<accession>A0AAQ4DYR0</accession>
<dbReference type="Proteomes" id="UP001321473">
    <property type="component" value="Unassembled WGS sequence"/>
</dbReference>
<reference evidence="10 11" key="1">
    <citation type="journal article" date="2023" name="Arcadia Sci">
        <title>De novo assembly of a long-read Amblyomma americanum tick genome.</title>
        <authorList>
            <person name="Chou S."/>
            <person name="Poskanzer K.E."/>
            <person name="Rollins M."/>
            <person name="Thuy-Boun P.S."/>
        </authorList>
    </citation>
    <scope>NUCLEOTIDE SEQUENCE [LARGE SCALE GENOMIC DNA]</scope>
    <source>
        <strain evidence="10">F_SG_1</strain>
        <tissue evidence="10">Salivary glands</tissue>
    </source>
</reference>
<gene>
    <name evidence="10" type="ORF">V5799_005623</name>
</gene>
<evidence type="ECO:0000259" key="9">
    <source>
        <dbReference type="PROSITE" id="PS50157"/>
    </source>
</evidence>
<keyword evidence="5" id="KW-0862">Zinc</keyword>
<keyword evidence="3" id="KW-0677">Repeat</keyword>
<dbReference type="InterPro" id="IPR013087">
    <property type="entry name" value="Znf_C2H2_type"/>
</dbReference>
<evidence type="ECO:0000256" key="7">
    <source>
        <dbReference type="PROSITE-ProRule" id="PRU00042"/>
    </source>
</evidence>
<dbReference type="SUPFAM" id="SSF57667">
    <property type="entry name" value="beta-beta-alpha zinc fingers"/>
    <property type="match status" value="2"/>
</dbReference>
<feature type="domain" description="C2H2-type" evidence="9">
    <location>
        <begin position="114"/>
        <end position="141"/>
    </location>
</feature>
<keyword evidence="2" id="KW-0479">Metal-binding</keyword>
<feature type="domain" description="C2H2-type" evidence="9">
    <location>
        <begin position="86"/>
        <end position="113"/>
    </location>
</feature>
<dbReference type="EMBL" id="JARKHS020025324">
    <property type="protein sequence ID" value="KAK8767600.1"/>
    <property type="molecule type" value="Genomic_DNA"/>
</dbReference>
<dbReference type="InterPro" id="IPR036236">
    <property type="entry name" value="Znf_C2H2_sf"/>
</dbReference>
<feature type="compositionally biased region" description="Low complexity" evidence="8">
    <location>
        <begin position="52"/>
        <end position="63"/>
    </location>
</feature>
<dbReference type="Gene3D" id="3.30.160.60">
    <property type="entry name" value="Classic Zinc Finger"/>
    <property type="match status" value="3"/>
</dbReference>
<dbReference type="PANTHER" id="PTHR24394">
    <property type="entry name" value="ZINC FINGER PROTEIN"/>
    <property type="match status" value="1"/>
</dbReference>
<evidence type="ECO:0000256" key="3">
    <source>
        <dbReference type="ARBA" id="ARBA00022737"/>
    </source>
</evidence>
<dbReference type="Pfam" id="PF00096">
    <property type="entry name" value="zf-C2H2"/>
    <property type="match status" value="3"/>
</dbReference>
<evidence type="ECO:0000256" key="2">
    <source>
        <dbReference type="ARBA" id="ARBA00022723"/>
    </source>
</evidence>
<feature type="domain" description="C2H2-type" evidence="9">
    <location>
        <begin position="142"/>
        <end position="167"/>
    </location>
</feature>
<organism evidence="10 11">
    <name type="scientific">Amblyomma americanum</name>
    <name type="common">Lone star tick</name>
    <dbReference type="NCBI Taxonomy" id="6943"/>
    <lineage>
        <taxon>Eukaryota</taxon>
        <taxon>Metazoa</taxon>
        <taxon>Ecdysozoa</taxon>
        <taxon>Arthropoda</taxon>
        <taxon>Chelicerata</taxon>
        <taxon>Arachnida</taxon>
        <taxon>Acari</taxon>
        <taxon>Parasitiformes</taxon>
        <taxon>Ixodida</taxon>
        <taxon>Ixodoidea</taxon>
        <taxon>Ixodidae</taxon>
        <taxon>Amblyomminae</taxon>
        <taxon>Amblyomma</taxon>
    </lineage>
</organism>
<dbReference type="GO" id="GO:0008270">
    <property type="term" value="F:zinc ion binding"/>
    <property type="evidence" value="ECO:0007669"/>
    <property type="project" value="UniProtKB-KW"/>
</dbReference>
<dbReference type="FunFam" id="3.30.160.60:FF:000264">
    <property type="entry name" value="Zinc finger protein 236"/>
    <property type="match status" value="1"/>
</dbReference>
<dbReference type="AlphaFoldDB" id="A0AAQ4DYR0"/>
<dbReference type="SMART" id="SM00355">
    <property type="entry name" value="ZnF_C2H2"/>
    <property type="match status" value="3"/>
</dbReference>
<evidence type="ECO:0000313" key="10">
    <source>
        <dbReference type="EMBL" id="KAK8767600.1"/>
    </source>
</evidence>
<dbReference type="PROSITE" id="PS50157">
    <property type="entry name" value="ZINC_FINGER_C2H2_2"/>
    <property type="match status" value="3"/>
</dbReference>
<dbReference type="PANTHER" id="PTHR24394:SF44">
    <property type="entry name" value="ZINC FINGER PROTEIN 271-LIKE"/>
    <property type="match status" value="1"/>
</dbReference>
<evidence type="ECO:0000256" key="8">
    <source>
        <dbReference type="SAM" id="MobiDB-lite"/>
    </source>
</evidence>
<protein>
    <recommendedName>
        <fullName evidence="9">C2H2-type domain-containing protein</fullName>
    </recommendedName>
</protein>
<dbReference type="FunFam" id="3.30.160.60:FF:000448">
    <property type="entry name" value="RE1-silencing transcription factor A"/>
    <property type="match status" value="1"/>
</dbReference>
<feature type="region of interest" description="Disordered" evidence="8">
    <location>
        <begin position="1"/>
        <end position="80"/>
    </location>
</feature>
<dbReference type="GO" id="GO:0000981">
    <property type="term" value="F:DNA-binding transcription factor activity, RNA polymerase II-specific"/>
    <property type="evidence" value="ECO:0007669"/>
    <property type="project" value="TreeGrafter"/>
</dbReference>
<sequence>MDVFTNSERRGRANRRRRSSSTAAPAGTWSIGDPVTPLQSNSPPHEIEKSTDGSSSCGTGSPGLHCSSSWKETSASRNRPVKKEVFRCDHCPYTTTSELNLKTHARTHTGEKPFTCTVCQAAFTQMGKYKRHMLRHTWERPFKCSVCPYSAAQKDTLQRHQRTHPVD</sequence>
<comment type="caution">
    <text evidence="10">The sequence shown here is derived from an EMBL/GenBank/DDBJ whole genome shotgun (WGS) entry which is preliminary data.</text>
</comment>